<dbReference type="EMBL" id="JAMQOS010000002">
    <property type="protein sequence ID" value="MDS0282320.1"/>
    <property type="molecule type" value="Genomic_DNA"/>
</dbReference>
<dbReference type="Proteomes" id="UP001268864">
    <property type="component" value="Unassembled WGS sequence"/>
</dbReference>
<comment type="caution">
    <text evidence="3">The sequence shown here is derived from an EMBL/GenBank/DDBJ whole genome shotgun (WGS) entry which is preliminary data.</text>
</comment>
<evidence type="ECO:0000313" key="4">
    <source>
        <dbReference type="Proteomes" id="UP001268864"/>
    </source>
</evidence>
<protein>
    <submittedName>
        <fullName evidence="3">Amphi-Trp domain-containing protein</fullName>
    </submittedName>
</protein>
<sequence>MSEIEAEREMTRSEIATYLHEFADELDSDTADREPGSHRSEGSRDGRVTFMVGDDSATVNPPEQLSFEVEVGADDSFVGGNREQAVSFDLVWQTAESQEENGESEMEIK</sequence>
<dbReference type="Pfam" id="PF20068">
    <property type="entry name" value="Amphi-Trp"/>
    <property type="match status" value="1"/>
</dbReference>
<accession>A0ABU2FNJ0</accession>
<organism evidence="3 4">
    <name type="scientific">Haloarcula onubensis</name>
    <dbReference type="NCBI Taxonomy" id="2950539"/>
    <lineage>
        <taxon>Archaea</taxon>
        <taxon>Methanobacteriati</taxon>
        <taxon>Methanobacteriota</taxon>
        <taxon>Stenosarchaea group</taxon>
        <taxon>Halobacteria</taxon>
        <taxon>Halobacteriales</taxon>
        <taxon>Haloarculaceae</taxon>
        <taxon>Haloarcula</taxon>
    </lineage>
</organism>
<dbReference type="RefSeq" id="WP_310900149.1">
    <property type="nucleotide sequence ID" value="NZ_JAMQOS010000002.1"/>
</dbReference>
<gene>
    <name evidence="3" type="ORF">NDI86_09295</name>
</gene>
<evidence type="ECO:0000259" key="2">
    <source>
        <dbReference type="Pfam" id="PF20068"/>
    </source>
</evidence>
<evidence type="ECO:0000313" key="3">
    <source>
        <dbReference type="EMBL" id="MDS0282320.1"/>
    </source>
</evidence>
<dbReference type="InterPro" id="IPR027598">
    <property type="entry name" value="Amphi-Trp_dom"/>
</dbReference>
<proteinExistence type="predicted"/>
<evidence type="ECO:0000256" key="1">
    <source>
        <dbReference type="SAM" id="MobiDB-lite"/>
    </source>
</evidence>
<feature type="compositionally biased region" description="Basic and acidic residues" evidence="1">
    <location>
        <begin position="30"/>
        <end position="47"/>
    </location>
</feature>
<feature type="domain" description="Amphi-Trp" evidence="2">
    <location>
        <begin position="45"/>
        <end position="108"/>
    </location>
</feature>
<feature type="region of interest" description="Disordered" evidence="1">
    <location>
        <begin position="24"/>
        <end position="61"/>
    </location>
</feature>
<reference evidence="3 4" key="1">
    <citation type="submission" date="2022-06" db="EMBL/GenBank/DDBJ databases">
        <title>Halomicroarcula sp. a new haloarchaeum isolate from saline soil.</title>
        <authorList>
            <person name="Strakova D."/>
            <person name="Galisteo C."/>
            <person name="Sanchez-Porro C."/>
            <person name="Ventosa A."/>
        </authorList>
    </citation>
    <scope>NUCLEOTIDE SEQUENCE [LARGE SCALE GENOMIC DNA]</scope>
    <source>
        <strain evidence="3 4">S3CR25-11</strain>
    </source>
</reference>
<keyword evidence="4" id="KW-1185">Reference proteome</keyword>
<name>A0ABU2FNJ0_9EURY</name>